<dbReference type="AlphaFoldDB" id="A0A017SG97"/>
<accession>A0A017SG97</accession>
<dbReference type="EMBL" id="KK088421">
    <property type="protein sequence ID" value="EYE95659.1"/>
    <property type="molecule type" value="Genomic_DNA"/>
</dbReference>
<keyword evidence="2" id="KW-1185">Reference proteome</keyword>
<dbReference type="GeneID" id="63700763"/>
<dbReference type="Proteomes" id="UP000019804">
    <property type="component" value="Unassembled WGS sequence"/>
</dbReference>
<dbReference type="RefSeq" id="XP_040639347.1">
    <property type="nucleotide sequence ID" value="XM_040785639.1"/>
</dbReference>
<sequence>MIGPFAALLPSSTARADALRAISTLHLVRSPILFSSLEKFHRLPLPPSTSPSPPLISHYLLPSIESTGVPISFYLFPLLY</sequence>
<name>A0A017SG97_ASPRC</name>
<organism evidence="1 2">
    <name type="scientific">Aspergillus ruber (strain CBS 135680)</name>
    <dbReference type="NCBI Taxonomy" id="1388766"/>
    <lineage>
        <taxon>Eukaryota</taxon>
        <taxon>Fungi</taxon>
        <taxon>Dikarya</taxon>
        <taxon>Ascomycota</taxon>
        <taxon>Pezizomycotina</taxon>
        <taxon>Eurotiomycetes</taxon>
        <taxon>Eurotiomycetidae</taxon>
        <taxon>Eurotiales</taxon>
        <taxon>Aspergillaceae</taxon>
        <taxon>Aspergillus</taxon>
        <taxon>Aspergillus subgen. Aspergillus</taxon>
    </lineage>
</organism>
<gene>
    <name evidence="1" type="ORF">EURHEDRAFT_49120</name>
</gene>
<reference evidence="2" key="1">
    <citation type="journal article" date="2014" name="Nat. Commun.">
        <title>Genomic adaptations of the halophilic Dead Sea filamentous fungus Eurotium rubrum.</title>
        <authorList>
            <person name="Kis-Papo T."/>
            <person name="Weig A.R."/>
            <person name="Riley R."/>
            <person name="Persoh D."/>
            <person name="Salamov A."/>
            <person name="Sun H."/>
            <person name="Lipzen A."/>
            <person name="Wasser S.P."/>
            <person name="Rambold G."/>
            <person name="Grigoriev I.V."/>
            <person name="Nevo E."/>
        </authorList>
    </citation>
    <scope>NUCLEOTIDE SEQUENCE [LARGE SCALE GENOMIC DNA]</scope>
    <source>
        <strain evidence="2">CBS 135680</strain>
    </source>
</reference>
<evidence type="ECO:0000313" key="2">
    <source>
        <dbReference type="Proteomes" id="UP000019804"/>
    </source>
</evidence>
<proteinExistence type="predicted"/>
<dbReference type="HOGENOM" id="CLU_2589315_0_0_1"/>
<evidence type="ECO:0000313" key="1">
    <source>
        <dbReference type="EMBL" id="EYE95659.1"/>
    </source>
</evidence>
<protein>
    <submittedName>
        <fullName evidence="1">Uncharacterized protein</fullName>
    </submittedName>
</protein>